<dbReference type="RefSeq" id="WP_302722980.1">
    <property type="nucleotide sequence ID" value="NZ_JAULRU010000577.1"/>
</dbReference>
<comment type="caution">
    <text evidence="2">The sequence shown here is derived from an EMBL/GenBank/DDBJ whole genome shotgun (WGS) entry which is preliminary data.</text>
</comment>
<protein>
    <submittedName>
        <fullName evidence="2">Uncharacterized protein</fullName>
    </submittedName>
</protein>
<reference evidence="2 3" key="1">
    <citation type="submission" date="2023-11" db="EMBL/GenBank/DDBJ databases">
        <title>Gilvimarinus fulvus sp. nov., isolated from the surface of Kelp.</title>
        <authorList>
            <person name="Sun Y.Y."/>
            <person name="Gong Y."/>
            <person name="Du Z.J."/>
        </authorList>
    </citation>
    <scope>NUCLEOTIDE SEQUENCE [LARGE SCALE GENOMIC DNA]</scope>
    <source>
        <strain evidence="2 3">SDUM040013</strain>
    </source>
</reference>
<evidence type="ECO:0000256" key="1">
    <source>
        <dbReference type="SAM" id="Phobius"/>
    </source>
</evidence>
<feature type="transmembrane region" description="Helical" evidence="1">
    <location>
        <begin position="216"/>
        <end position="233"/>
    </location>
</feature>
<feature type="transmembrane region" description="Helical" evidence="1">
    <location>
        <begin position="245"/>
        <end position="262"/>
    </location>
</feature>
<keyword evidence="3" id="KW-1185">Reference proteome</keyword>
<keyword evidence="1" id="KW-0812">Transmembrane</keyword>
<keyword evidence="1" id="KW-1133">Transmembrane helix</keyword>
<evidence type="ECO:0000313" key="2">
    <source>
        <dbReference type="EMBL" id="MDX6848278.1"/>
    </source>
</evidence>
<feature type="transmembrane region" description="Helical" evidence="1">
    <location>
        <begin position="88"/>
        <end position="111"/>
    </location>
</feature>
<organism evidence="2 3">
    <name type="scientific">Gilvimarinus gilvus</name>
    <dbReference type="NCBI Taxonomy" id="3058038"/>
    <lineage>
        <taxon>Bacteria</taxon>
        <taxon>Pseudomonadati</taxon>
        <taxon>Pseudomonadota</taxon>
        <taxon>Gammaproteobacteria</taxon>
        <taxon>Cellvibrionales</taxon>
        <taxon>Cellvibrionaceae</taxon>
        <taxon>Gilvimarinus</taxon>
    </lineage>
</organism>
<keyword evidence="1" id="KW-0472">Membrane</keyword>
<feature type="transmembrane region" description="Helical" evidence="1">
    <location>
        <begin position="179"/>
        <end position="196"/>
    </location>
</feature>
<name>A0ABU4RTR7_9GAMM</name>
<sequence>MSNQWLERYAYAVKSHLPPKVRNDVADELLSDLQDECDYRAETLERDLTDDEVQQLLQERGHPLLVAADFLPRPSLISESLFPIYAQLLRWMVMAIAIAQVCVGVIQAAQVSSLNLWQLLPQITWGTLNGSLYGFAWLTLIFYLFGESINRADIFKNWKPDSLPKVTAQGAYISRTGTAIELVVLTYFIAWINRVIPQSLGDNPIELVFADGWHNLLPWITALMFTSALLAAVKLVSPYWTRPKALIELALHIPTLIILGIISQWDAPVSIIIGHEETAKQFVFPATWFTIGLLGYAVVATIDLIKKRGMLRAMS</sequence>
<feature type="transmembrane region" description="Helical" evidence="1">
    <location>
        <begin position="123"/>
        <end position="146"/>
    </location>
</feature>
<evidence type="ECO:0000313" key="3">
    <source>
        <dbReference type="Proteomes" id="UP001273505"/>
    </source>
</evidence>
<gene>
    <name evidence="2" type="ORF">SCD92_02830</name>
</gene>
<proteinExistence type="predicted"/>
<feature type="transmembrane region" description="Helical" evidence="1">
    <location>
        <begin position="282"/>
        <end position="305"/>
    </location>
</feature>
<dbReference type="Proteomes" id="UP001273505">
    <property type="component" value="Unassembled WGS sequence"/>
</dbReference>
<dbReference type="EMBL" id="JAXAFO010000003">
    <property type="protein sequence ID" value="MDX6848278.1"/>
    <property type="molecule type" value="Genomic_DNA"/>
</dbReference>
<accession>A0ABU4RTR7</accession>